<comment type="caution">
    <text evidence="13">The sequence shown here is derived from an EMBL/GenBank/DDBJ whole genome shotgun (WGS) entry which is preliminary data.</text>
</comment>
<dbReference type="Gene3D" id="1.20.144.10">
    <property type="entry name" value="Phosphatidic acid phosphatase type 2/haloperoxidase"/>
    <property type="match status" value="1"/>
</dbReference>
<dbReference type="GO" id="GO:0008610">
    <property type="term" value="P:lipid biosynthetic process"/>
    <property type="evidence" value="ECO:0007669"/>
    <property type="project" value="TreeGrafter"/>
</dbReference>
<comment type="similarity">
    <text evidence="2 9">Belongs to the dolichyldiphosphatase family.</text>
</comment>
<evidence type="ECO:0000256" key="5">
    <source>
        <dbReference type="ARBA" id="ARBA00022989"/>
    </source>
</evidence>
<feature type="domain" description="Phosphatidic acid phosphatase type 2/haloperoxidase" evidence="12">
    <location>
        <begin position="54"/>
        <end position="176"/>
    </location>
</feature>
<comment type="catalytic activity">
    <reaction evidence="8 9">
        <text>a di-trans,poly-cis-dolichyl diphosphate + H2O = a di-trans,poly-cis-dolichyl phosphate + phosphate + H(+)</text>
        <dbReference type="Rhea" id="RHEA:14385"/>
        <dbReference type="Rhea" id="RHEA-COMP:19498"/>
        <dbReference type="Rhea" id="RHEA-COMP:19506"/>
        <dbReference type="ChEBI" id="CHEBI:15377"/>
        <dbReference type="ChEBI" id="CHEBI:15378"/>
        <dbReference type="ChEBI" id="CHEBI:43474"/>
        <dbReference type="ChEBI" id="CHEBI:57497"/>
        <dbReference type="ChEBI" id="CHEBI:57683"/>
        <dbReference type="EC" id="3.6.1.43"/>
    </reaction>
</comment>
<keyword evidence="6 9" id="KW-0472">Membrane</keyword>
<dbReference type="SMART" id="SM00014">
    <property type="entry name" value="acidPPc"/>
    <property type="match status" value="1"/>
</dbReference>
<feature type="region of interest" description="Disordered" evidence="11">
    <location>
        <begin position="636"/>
        <end position="658"/>
    </location>
</feature>
<comment type="pathway">
    <text evidence="9">Protein modification; protein glycosylation.</text>
</comment>
<evidence type="ECO:0000256" key="8">
    <source>
        <dbReference type="ARBA" id="ARBA00047349"/>
    </source>
</evidence>
<feature type="transmembrane region" description="Helical" evidence="9">
    <location>
        <begin position="158"/>
        <end position="179"/>
    </location>
</feature>
<evidence type="ECO:0000259" key="12">
    <source>
        <dbReference type="SMART" id="SM00014"/>
    </source>
</evidence>
<accession>A0A813U1Q5</accession>
<dbReference type="Pfam" id="PF01569">
    <property type="entry name" value="PAP2"/>
    <property type="match status" value="1"/>
</dbReference>
<dbReference type="PANTHER" id="PTHR11247">
    <property type="entry name" value="PALMITOYL-PROTEIN THIOESTERASE/DOLICHYLDIPHOSPHATASE 1"/>
    <property type="match status" value="1"/>
</dbReference>
<gene>
    <name evidence="13" type="ORF">XAT740_LOCUS3982</name>
</gene>
<evidence type="ECO:0000313" key="13">
    <source>
        <dbReference type="EMBL" id="CAF0821486.1"/>
    </source>
</evidence>
<feature type="transmembrane region" description="Helical" evidence="9">
    <location>
        <begin position="133"/>
        <end position="152"/>
    </location>
</feature>
<feature type="transmembrane region" description="Helical" evidence="9">
    <location>
        <begin position="441"/>
        <end position="457"/>
    </location>
</feature>
<keyword evidence="5 9" id="KW-1133">Transmembrane helix</keyword>
<comment type="function">
    <text evidence="7 9">Required for efficient N-glycosylation. Necessary for maintaining optimal levels of dolichol-linked oligosaccharides. Hydrolyzes dolichyl pyrophosphate at a very high rate and dolichyl monophosphate at a much lower rate. Does not act on phosphatidate.</text>
</comment>
<dbReference type="PANTHER" id="PTHR11247:SF1">
    <property type="entry name" value="DOLICHYLDIPHOSPHATASE 1"/>
    <property type="match status" value="1"/>
</dbReference>
<name>A0A813U1Q5_ADIRI</name>
<keyword evidence="4 9" id="KW-0378">Hydrolase</keyword>
<keyword evidence="14" id="KW-1185">Reference proteome</keyword>
<dbReference type="UniPathway" id="UPA00378"/>
<evidence type="ECO:0000256" key="1">
    <source>
        <dbReference type="ARBA" id="ARBA00004141"/>
    </source>
</evidence>
<feature type="region of interest" description="Disordered" evidence="11">
    <location>
        <begin position="230"/>
        <end position="261"/>
    </location>
</feature>
<feature type="coiled-coil region" evidence="10">
    <location>
        <begin position="768"/>
        <end position="802"/>
    </location>
</feature>
<dbReference type="InterPro" id="IPR000326">
    <property type="entry name" value="PAP2/HPO"/>
</dbReference>
<evidence type="ECO:0000313" key="14">
    <source>
        <dbReference type="Proteomes" id="UP000663828"/>
    </source>
</evidence>
<evidence type="ECO:0000256" key="4">
    <source>
        <dbReference type="ARBA" id="ARBA00022801"/>
    </source>
</evidence>
<protein>
    <recommendedName>
        <fullName evidence="9">Dolichyldiphosphatase</fullName>
        <ecNumber evidence="9">3.6.1.43</ecNumber>
    </recommendedName>
</protein>
<dbReference type="EMBL" id="CAJNOR010000158">
    <property type="protein sequence ID" value="CAF0821486.1"/>
    <property type="molecule type" value="Genomic_DNA"/>
</dbReference>
<proteinExistence type="inferred from homology"/>
<dbReference type="AlphaFoldDB" id="A0A813U1Q5"/>
<feature type="transmembrane region" description="Helical" evidence="9">
    <location>
        <begin position="104"/>
        <end position="121"/>
    </location>
</feature>
<dbReference type="GO" id="GO:0006487">
    <property type="term" value="P:protein N-linked glycosylation"/>
    <property type="evidence" value="ECO:0007669"/>
    <property type="project" value="UniProtKB-UniRule"/>
</dbReference>
<keyword evidence="10" id="KW-0175">Coiled coil</keyword>
<feature type="transmembrane region" description="Helical" evidence="9">
    <location>
        <begin position="28"/>
        <end position="49"/>
    </location>
</feature>
<dbReference type="SUPFAM" id="SSF48317">
    <property type="entry name" value="Acid phosphatase/Vanadium-dependent haloperoxidase"/>
    <property type="match status" value="1"/>
</dbReference>
<evidence type="ECO:0000256" key="3">
    <source>
        <dbReference type="ARBA" id="ARBA00022692"/>
    </source>
</evidence>
<dbReference type="GO" id="GO:0005789">
    <property type="term" value="C:endoplasmic reticulum membrane"/>
    <property type="evidence" value="ECO:0007669"/>
    <property type="project" value="UniProtKB-SubCell"/>
</dbReference>
<evidence type="ECO:0000256" key="2">
    <source>
        <dbReference type="ARBA" id="ARBA00005518"/>
    </source>
</evidence>
<comment type="subcellular location">
    <subcellularLocation>
        <location evidence="9">Endoplasmic reticulum membrane</location>
        <topology evidence="9">Multi-pass membrane protein</topology>
    </subcellularLocation>
    <subcellularLocation>
        <location evidence="1">Membrane</location>
        <topology evidence="1">Multi-pass membrane protein</topology>
    </subcellularLocation>
</comment>
<dbReference type="CDD" id="cd03382">
    <property type="entry name" value="PAP2_dolichyldiphosphatase"/>
    <property type="match status" value="1"/>
</dbReference>
<evidence type="ECO:0000256" key="6">
    <source>
        <dbReference type="ARBA" id="ARBA00023136"/>
    </source>
</evidence>
<sequence>MGVLNDPIYRPLSLTFIEYQEGDKLGFLLAWFSMLPFIYIVSLCTLILFRRDIQTIMYFGGFCISEVCNSCLKRIFKQARPERTRDRMGLYEVHGMPSDHAQTFFYFMTYLAIFIILKSQMPGTPRIRSMRNRFLVAGQLIVATTVAYSRVYLHYHTVAQVVAGAFVGIALGSTWYYFVNYYFMQYAPMITELPIAKYFLIRDYTAIPRLIHFQYESEYAEAKISMLANKTTNSNSNNNNNNNSHRRQLSGGIGLTDRSSRSYRDDDRQLIQYLVNEYLLEGSHDVLDLIRNCPNECFEALLDFIWNPTSQSADSNEDDLSIYGQRSSLLSPLPTNAHRQGARSRLAIIFIEVFKLLATPTITGGRSDLQRQTRLLVFPAQVRQLIDYEPDIHGLSCLTLSSITLINPNLIHHQLALVIDVLKHAANQFVQANLSFDTPSTLALSIYSLFYLLYILYPNNLRRELQPDSTPTINSNEKLANRLGIEKVLLPLCYHFKLQPSIVCGTAESEKHESRWQNDSWQHLLANGDRYVASDDLSSLLPNDFRKRKEEESKKNDDSNRFEIDQIVRMCNKYTESVLNPSETKSQIVKSTIESQYGKKHSTDCYSNYSDSHCQTYEQQWQTTIQNGQMNLSRIQAPDESNRRQHTNGTSTKTDSKSVDHNIYAKVQLQLDMLDCNYEQDKREYYAQLIRDVRKAKPIHELEKEIKSQEMRYEELINARQQKCPDIHTVRDRINEFHRLNETFYNSLSATQVFSELKTDEDEHWQQRSLNNETYMRLQNEKKQLEQAKASIENDIRDIQRRLFQSKQDAKQSIDLRDSIDKLHIDLVCTRKKHQLLHNALLNVKLKATNAEKLLVMHQNEEREQTITTTLDEKKAKFEEYKHLLDKQQTDLTAKRNSFNEKRNMNTHKISVIRRQMDSIRICQTQLHTMNINSQIVRK</sequence>
<dbReference type="Proteomes" id="UP000663828">
    <property type="component" value="Unassembled WGS sequence"/>
</dbReference>
<dbReference type="InterPro" id="IPR036938">
    <property type="entry name" value="PAP2/HPO_sf"/>
</dbReference>
<evidence type="ECO:0000256" key="7">
    <source>
        <dbReference type="ARBA" id="ARBA00024907"/>
    </source>
</evidence>
<keyword evidence="3 9" id="KW-0812">Transmembrane</keyword>
<evidence type="ECO:0000256" key="11">
    <source>
        <dbReference type="SAM" id="MobiDB-lite"/>
    </source>
</evidence>
<dbReference type="GO" id="GO:0047874">
    <property type="term" value="F:dolichyldiphosphatase activity"/>
    <property type="evidence" value="ECO:0007669"/>
    <property type="project" value="UniProtKB-UniRule"/>
</dbReference>
<organism evidence="13 14">
    <name type="scientific">Adineta ricciae</name>
    <name type="common">Rotifer</name>
    <dbReference type="NCBI Taxonomy" id="249248"/>
    <lineage>
        <taxon>Eukaryota</taxon>
        <taxon>Metazoa</taxon>
        <taxon>Spiralia</taxon>
        <taxon>Gnathifera</taxon>
        <taxon>Rotifera</taxon>
        <taxon>Eurotatoria</taxon>
        <taxon>Bdelloidea</taxon>
        <taxon>Adinetida</taxon>
        <taxon>Adinetidae</taxon>
        <taxon>Adineta</taxon>
    </lineage>
</organism>
<dbReference type="InterPro" id="IPR039667">
    <property type="entry name" value="Dolichyldiphosphatase_PAP2"/>
</dbReference>
<reference evidence="13" key="1">
    <citation type="submission" date="2021-02" db="EMBL/GenBank/DDBJ databases">
        <authorList>
            <person name="Nowell W R."/>
        </authorList>
    </citation>
    <scope>NUCLEOTIDE SEQUENCE</scope>
</reference>
<dbReference type="EC" id="3.6.1.43" evidence="9"/>
<feature type="compositionally biased region" description="Low complexity" evidence="11">
    <location>
        <begin position="233"/>
        <end position="243"/>
    </location>
</feature>
<keyword evidence="9" id="KW-0256">Endoplasmic reticulum</keyword>
<evidence type="ECO:0000256" key="9">
    <source>
        <dbReference type="RuleBase" id="RU367078"/>
    </source>
</evidence>
<evidence type="ECO:0000256" key="10">
    <source>
        <dbReference type="SAM" id="Coils"/>
    </source>
</evidence>